<evidence type="ECO:0008006" key="3">
    <source>
        <dbReference type="Google" id="ProtNLM"/>
    </source>
</evidence>
<evidence type="ECO:0000313" key="1">
    <source>
        <dbReference type="EMBL" id="PCS23857.1"/>
    </source>
</evidence>
<comment type="caution">
    <text evidence="1">The sequence shown here is derived from an EMBL/GenBank/DDBJ whole genome shotgun (WGS) entry which is preliminary data.</text>
</comment>
<name>A0A2A5T6T1_9GAMM</name>
<dbReference type="Proteomes" id="UP000219020">
    <property type="component" value="Unassembled WGS sequence"/>
</dbReference>
<keyword evidence="2" id="KW-1185">Reference proteome</keyword>
<organism evidence="1 2">
    <name type="scientific">Candidatus Enterovibrio escicola</name>
    <dbReference type="NCBI Taxonomy" id="1927127"/>
    <lineage>
        <taxon>Bacteria</taxon>
        <taxon>Pseudomonadati</taxon>
        <taxon>Pseudomonadota</taxon>
        <taxon>Gammaproteobacteria</taxon>
        <taxon>Vibrionales</taxon>
        <taxon>Vibrionaceae</taxon>
        <taxon>Enterovibrio</taxon>
    </lineage>
</organism>
<proteinExistence type="predicted"/>
<reference evidence="2" key="1">
    <citation type="submission" date="2017-04" db="EMBL/GenBank/DDBJ databases">
        <title>Genome evolution of the luminous symbionts of deep sea anglerfish.</title>
        <authorList>
            <person name="Hendry T.A."/>
        </authorList>
    </citation>
    <scope>NUCLEOTIDE SEQUENCE [LARGE SCALE GENOMIC DNA]</scope>
</reference>
<evidence type="ECO:0000313" key="2">
    <source>
        <dbReference type="Proteomes" id="UP000219020"/>
    </source>
</evidence>
<dbReference type="EMBL" id="NBYY01000009">
    <property type="protein sequence ID" value="PCS23857.1"/>
    <property type="molecule type" value="Genomic_DNA"/>
</dbReference>
<dbReference type="AlphaFoldDB" id="A0A2A5T6T1"/>
<sequence length="50" mass="5976">MYFYCRHLTDKFPDLILYTEMLKLMQNVLVPFSFYRAIVISDVWVGNNAV</sequence>
<protein>
    <recommendedName>
        <fullName evidence="3">Mobile element protein</fullName>
    </recommendedName>
</protein>
<accession>A0A2A5T6T1</accession>
<gene>
    <name evidence="1" type="ORF">BTN49_0828</name>
</gene>